<reference evidence="1 2" key="1">
    <citation type="submission" date="2019-08" db="EMBL/GenBank/DDBJ databases">
        <title>Aureimonas fodiniaquatilis sp. nov., isolated from a coal mine wastewater.</title>
        <authorList>
            <person name="Kim W."/>
        </authorList>
    </citation>
    <scope>NUCLEOTIDE SEQUENCE [LARGE SCALE GENOMIC DNA]</scope>
    <source>
        <strain evidence="1 2">CAU 1482</strain>
    </source>
</reference>
<dbReference type="SUPFAM" id="SSF160424">
    <property type="entry name" value="BH3703-like"/>
    <property type="match status" value="1"/>
</dbReference>
<dbReference type="RefSeq" id="WP_149301659.1">
    <property type="nucleotide sequence ID" value="NZ_VTWH01000006.1"/>
</dbReference>
<comment type="caution">
    <text evidence="1">The sequence shown here is derived from an EMBL/GenBank/DDBJ whole genome shotgun (WGS) entry which is preliminary data.</text>
</comment>
<proteinExistence type="predicted"/>
<evidence type="ECO:0000313" key="1">
    <source>
        <dbReference type="EMBL" id="KAA0968141.1"/>
    </source>
</evidence>
<dbReference type="Gene3D" id="3.30.500.20">
    <property type="entry name" value="BH3703-like domains"/>
    <property type="match status" value="1"/>
</dbReference>
<dbReference type="Proteomes" id="UP000324738">
    <property type="component" value="Unassembled WGS sequence"/>
</dbReference>
<accession>A0A5B0DQV9</accession>
<protein>
    <submittedName>
        <fullName evidence="1">Uncharacterized protein</fullName>
    </submittedName>
</protein>
<keyword evidence="2" id="KW-1185">Reference proteome</keyword>
<evidence type="ECO:0000313" key="2">
    <source>
        <dbReference type="Proteomes" id="UP000324738"/>
    </source>
</evidence>
<dbReference type="InterPro" id="IPR036170">
    <property type="entry name" value="YezG-like_sf"/>
</dbReference>
<dbReference type="AlphaFoldDB" id="A0A5B0DQV9"/>
<dbReference type="EMBL" id="VTWH01000006">
    <property type="protein sequence ID" value="KAA0968141.1"/>
    <property type="molecule type" value="Genomic_DNA"/>
</dbReference>
<sequence>MFKRLFAGFGKSSKPAAAVLQDEIVKSVVSNITDLQDGEWEDREWVHIAVNHEVLIEEGRRSSTQAEVLARKPGGDLEEHGFRLSMNTKAKLLELREAMTAEGKEPWTIVDLTIERDGRYAFDFSYTPPPRLGGNLLHSPLTGLLDRYSKRS</sequence>
<dbReference type="OrthoDB" id="7949389at2"/>
<gene>
    <name evidence="1" type="ORF">FPY71_17580</name>
</gene>
<name>A0A5B0DQV9_9HYPH</name>
<organism evidence="1 2">
    <name type="scientific">Aureimonas fodinaquatilis</name>
    <dbReference type="NCBI Taxonomy" id="2565783"/>
    <lineage>
        <taxon>Bacteria</taxon>
        <taxon>Pseudomonadati</taxon>
        <taxon>Pseudomonadota</taxon>
        <taxon>Alphaproteobacteria</taxon>
        <taxon>Hyphomicrobiales</taxon>
        <taxon>Aurantimonadaceae</taxon>
        <taxon>Aureimonas</taxon>
    </lineage>
</organism>